<dbReference type="GO" id="GO:0008757">
    <property type="term" value="F:S-adenosylmethionine-dependent methyltransferase activity"/>
    <property type="evidence" value="ECO:0007669"/>
    <property type="project" value="InterPro"/>
</dbReference>
<dbReference type="InterPro" id="IPR029063">
    <property type="entry name" value="SAM-dependent_MTases_sf"/>
</dbReference>
<proteinExistence type="inferred from homology"/>
<dbReference type="EMBL" id="CP021748">
    <property type="protein sequence ID" value="ARX85455.1"/>
    <property type="molecule type" value="Genomic_DNA"/>
</dbReference>
<dbReference type="Gene3D" id="3.40.50.150">
    <property type="entry name" value="Vaccinia Virus protein VP39"/>
    <property type="match status" value="1"/>
</dbReference>
<dbReference type="RefSeq" id="WP_087885315.1">
    <property type="nucleotide sequence ID" value="NZ_CP021748.1"/>
</dbReference>
<dbReference type="PANTHER" id="PTHR44942:SF4">
    <property type="entry name" value="METHYLTRANSFERASE TYPE 11 DOMAIN-CONTAINING PROTEIN"/>
    <property type="match status" value="1"/>
</dbReference>
<dbReference type="AlphaFoldDB" id="A0A1Z1WG60"/>
<dbReference type="KEGG" id="salf:SMD44_04916"/>
<organism evidence="6 7">
    <name type="scientific">Streptomyces alboflavus</name>
    <dbReference type="NCBI Taxonomy" id="67267"/>
    <lineage>
        <taxon>Bacteria</taxon>
        <taxon>Bacillati</taxon>
        <taxon>Actinomycetota</taxon>
        <taxon>Actinomycetes</taxon>
        <taxon>Kitasatosporales</taxon>
        <taxon>Streptomycetaceae</taxon>
        <taxon>Streptomyces</taxon>
    </lineage>
</organism>
<dbReference type="PANTHER" id="PTHR44942">
    <property type="entry name" value="METHYLTRANSF_11 DOMAIN-CONTAINING PROTEIN"/>
    <property type="match status" value="1"/>
</dbReference>
<evidence type="ECO:0000313" key="6">
    <source>
        <dbReference type="EMBL" id="ARX85455.1"/>
    </source>
</evidence>
<evidence type="ECO:0000313" key="7">
    <source>
        <dbReference type="Proteomes" id="UP000195880"/>
    </source>
</evidence>
<comment type="similarity">
    <text evidence="1">Belongs to the methyltransferase superfamily.</text>
</comment>
<dbReference type="eggNOG" id="COG2226">
    <property type="taxonomic scope" value="Bacteria"/>
</dbReference>
<evidence type="ECO:0000256" key="1">
    <source>
        <dbReference type="ARBA" id="ARBA00008361"/>
    </source>
</evidence>
<dbReference type="Pfam" id="PF08241">
    <property type="entry name" value="Methyltransf_11"/>
    <property type="match status" value="1"/>
</dbReference>
<dbReference type="CDD" id="cd02440">
    <property type="entry name" value="AdoMet_MTases"/>
    <property type="match status" value="1"/>
</dbReference>
<dbReference type="InterPro" id="IPR013216">
    <property type="entry name" value="Methyltransf_11"/>
</dbReference>
<dbReference type="Proteomes" id="UP000195880">
    <property type="component" value="Chromosome"/>
</dbReference>
<protein>
    <submittedName>
        <fullName evidence="6">Methyltransferase</fullName>
    </submittedName>
</protein>
<name>A0A1Z1WG60_9ACTN</name>
<gene>
    <name evidence="6" type="ORF">SMD44_04916</name>
</gene>
<dbReference type="InterPro" id="IPR051052">
    <property type="entry name" value="Diverse_substrate_MTase"/>
</dbReference>
<keyword evidence="3 6" id="KW-0808">Transferase</keyword>
<evidence type="ECO:0000256" key="4">
    <source>
        <dbReference type="SAM" id="MobiDB-lite"/>
    </source>
</evidence>
<dbReference type="OrthoDB" id="9797252at2"/>
<dbReference type="SUPFAM" id="SSF53335">
    <property type="entry name" value="S-adenosyl-L-methionine-dependent methyltransferases"/>
    <property type="match status" value="1"/>
</dbReference>
<keyword evidence="7" id="KW-1185">Reference proteome</keyword>
<evidence type="ECO:0000256" key="2">
    <source>
        <dbReference type="ARBA" id="ARBA00022603"/>
    </source>
</evidence>
<evidence type="ECO:0000259" key="5">
    <source>
        <dbReference type="Pfam" id="PF08241"/>
    </source>
</evidence>
<keyword evidence="2 6" id="KW-0489">Methyltransferase</keyword>
<reference evidence="6 7" key="1">
    <citation type="submission" date="2017-05" db="EMBL/GenBank/DDBJ databases">
        <title>Streptomyces alboflavus Genome sequencing and assembly.</title>
        <authorList>
            <person name="Wang Y."/>
            <person name="Du B."/>
            <person name="Ding Y."/>
            <person name="Liu H."/>
            <person name="Hou Q."/>
            <person name="Liu K."/>
            <person name="Wang C."/>
            <person name="Yao L."/>
        </authorList>
    </citation>
    <scope>NUCLEOTIDE SEQUENCE [LARGE SCALE GENOMIC DNA]</scope>
    <source>
        <strain evidence="6 7">MDJK44</strain>
    </source>
</reference>
<dbReference type="GO" id="GO:0032259">
    <property type="term" value="P:methylation"/>
    <property type="evidence" value="ECO:0007669"/>
    <property type="project" value="UniProtKB-KW"/>
</dbReference>
<feature type="region of interest" description="Disordered" evidence="4">
    <location>
        <begin position="1"/>
        <end position="23"/>
    </location>
</feature>
<evidence type="ECO:0000256" key="3">
    <source>
        <dbReference type="ARBA" id="ARBA00022679"/>
    </source>
</evidence>
<accession>A0A1Z1WG60</accession>
<feature type="domain" description="Methyltransferase type 11" evidence="5">
    <location>
        <begin position="68"/>
        <end position="157"/>
    </location>
</feature>
<sequence length="278" mass="29580">MPTDDAHLNAPRTDSDPSTSSLSSLSSLALSFDTVATQYATARPGYPPELLATIEELAKRPLAGATVVDVGAGTGIATRLLRDRGAQVIAVEPGPAMGAQLRASLPEVPLLRAVGDALPLADASADLVTYAQAFHWTDPASSVPEALRVLRPGGALAVWWNTPDPDVAWAAEQEARLKSRLPGYHASGISSGAPAVIESVAPGLTPTHRRLHWTRRVPLSLHLAHLSSRSYFANLGLERSAPVLADEQTHLTKIFPNGEIEEAYAVDLTVVRRPITRH</sequence>